<dbReference type="EMBL" id="JAHUTI010044899">
    <property type="protein sequence ID" value="MED6246834.1"/>
    <property type="molecule type" value="Genomic_DNA"/>
</dbReference>
<sequence length="99" mass="11510">MIVKKRIVNKMKNITDNPEHPLHHTTTECLHSASLDIIDHKTLKSKEILPAHSHQHYLYNKSTTTFNFPLELVKNFGIELNINCDREDGCKHSRSLCYL</sequence>
<protein>
    <submittedName>
        <fullName evidence="1">Uncharacterized protein</fullName>
    </submittedName>
</protein>
<comment type="caution">
    <text evidence="1">The sequence shown here is derived from an EMBL/GenBank/DDBJ whole genome shotgun (WGS) entry which is preliminary data.</text>
</comment>
<gene>
    <name evidence="1" type="ORF">ATANTOWER_024510</name>
</gene>
<evidence type="ECO:0000313" key="1">
    <source>
        <dbReference type="EMBL" id="MED6246834.1"/>
    </source>
</evidence>
<reference evidence="1 2" key="1">
    <citation type="submission" date="2021-07" db="EMBL/GenBank/DDBJ databases">
        <authorList>
            <person name="Palmer J.M."/>
        </authorList>
    </citation>
    <scope>NUCLEOTIDE SEQUENCE [LARGE SCALE GENOMIC DNA]</scope>
    <source>
        <strain evidence="1 2">AT_MEX2019</strain>
        <tissue evidence="1">Muscle</tissue>
    </source>
</reference>
<proteinExistence type="predicted"/>
<evidence type="ECO:0000313" key="2">
    <source>
        <dbReference type="Proteomes" id="UP001345963"/>
    </source>
</evidence>
<name>A0ABU7BBC6_9TELE</name>
<dbReference type="Proteomes" id="UP001345963">
    <property type="component" value="Unassembled WGS sequence"/>
</dbReference>
<keyword evidence="2" id="KW-1185">Reference proteome</keyword>
<accession>A0ABU7BBC6</accession>
<organism evidence="1 2">
    <name type="scientific">Ataeniobius toweri</name>
    <dbReference type="NCBI Taxonomy" id="208326"/>
    <lineage>
        <taxon>Eukaryota</taxon>
        <taxon>Metazoa</taxon>
        <taxon>Chordata</taxon>
        <taxon>Craniata</taxon>
        <taxon>Vertebrata</taxon>
        <taxon>Euteleostomi</taxon>
        <taxon>Actinopterygii</taxon>
        <taxon>Neopterygii</taxon>
        <taxon>Teleostei</taxon>
        <taxon>Neoteleostei</taxon>
        <taxon>Acanthomorphata</taxon>
        <taxon>Ovalentaria</taxon>
        <taxon>Atherinomorphae</taxon>
        <taxon>Cyprinodontiformes</taxon>
        <taxon>Goodeidae</taxon>
        <taxon>Ataeniobius</taxon>
    </lineage>
</organism>